<organism evidence="2 3">
    <name type="scientific">Allobranchiibius huperziae</name>
    <dbReference type="NCBI Taxonomy" id="1874116"/>
    <lineage>
        <taxon>Bacteria</taxon>
        <taxon>Bacillati</taxon>
        <taxon>Actinomycetota</taxon>
        <taxon>Actinomycetes</taxon>
        <taxon>Micrococcales</taxon>
        <taxon>Dermacoccaceae</taxon>
        <taxon>Allobranchiibius</taxon>
    </lineage>
</organism>
<feature type="transmembrane region" description="Helical" evidence="1">
    <location>
        <begin position="120"/>
        <end position="145"/>
    </location>
</feature>
<feature type="transmembrane region" description="Helical" evidence="1">
    <location>
        <begin position="48"/>
        <end position="76"/>
    </location>
</feature>
<dbReference type="AlphaFoldDB" id="A0A853DEK1"/>
<dbReference type="Proteomes" id="UP000571817">
    <property type="component" value="Unassembled WGS sequence"/>
</dbReference>
<keyword evidence="1" id="KW-0472">Membrane</keyword>
<keyword evidence="3" id="KW-1185">Reference proteome</keyword>
<dbReference type="EMBL" id="JACCFW010000001">
    <property type="protein sequence ID" value="NYJ75268.1"/>
    <property type="molecule type" value="Genomic_DNA"/>
</dbReference>
<keyword evidence="1" id="KW-0812">Transmembrane</keyword>
<comment type="caution">
    <text evidence="2">The sequence shown here is derived from an EMBL/GenBank/DDBJ whole genome shotgun (WGS) entry which is preliminary data.</text>
</comment>
<evidence type="ECO:0000313" key="3">
    <source>
        <dbReference type="Proteomes" id="UP000571817"/>
    </source>
</evidence>
<proteinExistence type="predicted"/>
<reference evidence="2 3" key="1">
    <citation type="submission" date="2020-07" db="EMBL/GenBank/DDBJ databases">
        <title>Sequencing the genomes of 1000 actinobacteria strains.</title>
        <authorList>
            <person name="Klenk H.-P."/>
        </authorList>
    </citation>
    <scope>NUCLEOTIDE SEQUENCE [LARGE SCALE GENOMIC DNA]</scope>
    <source>
        <strain evidence="2 3">DSM 29531</strain>
    </source>
</reference>
<name>A0A853DEK1_9MICO</name>
<accession>A0A853DEK1</accession>
<evidence type="ECO:0000256" key="1">
    <source>
        <dbReference type="SAM" id="Phobius"/>
    </source>
</evidence>
<dbReference type="RefSeq" id="WP_179481797.1">
    <property type="nucleotide sequence ID" value="NZ_JACCFW010000001.1"/>
</dbReference>
<gene>
    <name evidence="2" type="ORF">HNR15_002231</name>
</gene>
<protein>
    <submittedName>
        <fullName evidence="2">Uncharacterized protein</fullName>
    </submittedName>
</protein>
<keyword evidence="1" id="KW-1133">Transmembrane helix</keyword>
<feature type="transmembrane region" description="Helical" evidence="1">
    <location>
        <begin position="151"/>
        <end position="171"/>
    </location>
</feature>
<feature type="transmembrane region" description="Helical" evidence="1">
    <location>
        <begin position="20"/>
        <end position="41"/>
    </location>
</feature>
<feature type="transmembrane region" description="Helical" evidence="1">
    <location>
        <begin position="88"/>
        <end position="108"/>
    </location>
</feature>
<evidence type="ECO:0000313" key="2">
    <source>
        <dbReference type="EMBL" id="NYJ75268.1"/>
    </source>
</evidence>
<sequence length="182" mass="18877">MTVARRVDSATVLDLHPHRLLLLLAAVLSAVLVQVMIPVAAHANALEIVLFAVALALVLLDSTGVGANLLTVVTALGWVWAGSRGVDGYTLIVATALLVNHGCLTLVAHGHPGSPVGRAVTALWGARIAVVGVLTALTWCAALAWSTRRLPATGVFTVAALLLLAGVLLWVRRELTRPDGDG</sequence>